<evidence type="ECO:0000313" key="1">
    <source>
        <dbReference type="EMBL" id="CAA9435098.1"/>
    </source>
</evidence>
<name>A0A6J4Q5D2_9ACTN</name>
<protein>
    <submittedName>
        <fullName evidence="1">Uncharacterized protein</fullName>
    </submittedName>
</protein>
<reference evidence="1" key="1">
    <citation type="submission" date="2020-02" db="EMBL/GenBank/DDBJ databases">
        <authorList>
            <person name="Meier V. D."/>
        </authorList>
    </citation>
    <scope>NUCLEOTIDE SEQUENCE</scope>
    <source>
        <strain evidence="1">AVDCRST_MAG55</strain>
    </source>
</reference>
<sequence length="55" mass="5869">MHAAPEGETPVRVAREIEGIGSSRCRSSRLAEPRTARTSYPRGIAVLSISTSSRG</sequence>
<dbReference type="EMBL" id="CADCUZ010000148">
    <property type="protein sequence ID" value="CAA9435098.1"/>
    <property type="molecule type" value="Genomic_DNA"/>
</dbReference>
<gene>
    <name evidence="1" type="ORF">AVDCRST_MAG55-2948</name>
</gene>
<dbReference type="AlphaFoldDB" id="A0A6J4Q5D2"/>
<accession>A0A6J4Q5D2</accession>
<proteinExistence type="predicted"/>
<organism evidence="1">
    <name type="scientific">uncultured Rubrobacteraceae bacterium</name>
    <dbReference type="NCBI Taxonomy" id="349277"/>
    <lineage>
        <taxon>Bacteria</taxon>
        <taxon>Bacillati</taxon>
        <taxon>Actinomycetota</taxon>
        <taxon>Rubrobacteria</taxon>
        <taxon>Rubrobacterales</taxon>
        <taxon>Rubrobacteraceae</taxon>
        <taxon>environmental samples</taxon>
    </lineage>
</organism>